<dbReference type="PANTHER" id="PTHR43531:SF14">
    <property type="entry name" value="METHYL-ACCEPTING CHEMOTAXIS PROTEIN I-RELATED"/>
    <property type="match status" value="1"/>
</dbReference>
<dbReference type="Proteomes" id="UP001429984">
    <property type="component" value="Unassembled WGS sequence"/>
</dbReference>
<gene>
    <name evidence="8" type="ORF">IU514_15440</name>
</gene>
<dbReference type="Pfam" id="PF18575">
    <property type="entry name" value="HAMP_N3"/>
    <property type="match status" value="1"/>
</dbReference>
<dbReference type="EMBL" id="JADLZT010000009">
    <property type="protein sequence ID" value="MBF6025427.1"/>
    <property type="molecule type" value="Genomic_DNA"/>
</dbReference>
<dbReference type="RefSeq" id="WP_194932038.1">
    <property type="nucleotide sequence ID" value="NZ_JADLZT010000009.1"/>
</dbReference>
<keyword evidence="5" id="KW-0812">Transmembrane</keyword>
<reference evidence="8 9" key="1">
    <citation type="submission" date="2020-11" db="EMBL/GenBank/DDBJ databases">
        <title>Draft Genome Sequence and Secondary Metabolite Biosynthetic Potential of the Lysobacter niastensis Type strain DSM 18481.</title>
        <authorList>
            <person name="Turrini P."/>
            <person name="Artuso I."/>
            <person name="Tescari M."/>
            <person name="Lugli G.A."/>
            <person name="Frangipani E."/>
            <person name="Ventura M."/>
            <person name="Visca P."/>
        </authorList>
    </citation>
    <scope>NUCLEOTIDE SEQUENCE [LARGE SCALE GENOMIC DNA]</scope>
    <source>
        <strain evidence="8 9">DSM 18481</strain>
    </source>
</reference>
<evidence type="ECO:0000313" key="8">
    <source>
        <dbReference type="EMBL" id="MBF6025427.1"/>
    </source>
</evidence>
<dbReference type="Gene3D" id="1.10.287.950">
    <property type="entry name" value="Methyl-accepting chemotaxis protein"/>
    <property type="match status" value="1"/>
</dbReference>
<keyword evidence="1" id="KW-0488">Methylation</keyword>
<dbReference type="InterPro" id="IPR041395">
    <property type="entry name" value="McpB_HAMP_3rd"/>
</dbReference>
<dbReference type="PANTHER" id="PTHR43531">
    <property type="entry name" value="PROTEIN ICFG"/>
    <property type="match status" value="1"/>
</dbReference>
<feature type="domain" description="HAMP" evidence="7">
    <location>
        <begin position="401"/>
        <end position="453"/>
    </location>
</feature>
<dbReference type="InterPro" id="IPR004090">
    <property type="entry name" value="Chemotax_Me-accpt_rcpt"/>
</dbReference>
<evidence type="ECO:0000256" key="1">
    <source>
        <dbReference type="ARBA" id="ARBA00022481"/>
    </source>
</evidence>
<dbReference type="Gene3D" id="1.20.120.1530">
    <property type="match status" value="2"/>
</dbReference>
<feature type="transmembrane region" description="Helical" evidence="5">
    <location>
        <begin position="194"/>
        <end position="217"/>
    </location>
</feature>
<protein>
    <submittedName>
        <fullName evidence="8">MCP four helix bundle domain-containing protein</fullName>
    </submittedName>
</protein>
<dbReference type="CDD" id="cd11386">
    <property type="entry name" value="MCP_signal"/>
    <property type="match status" value="1"/>
</dbReference>
<organism evidence="8 9">
    <name type="scientific">Lysobacter niastensis</name>
    <dbReference type="NCBI Taxonomy" id="380629"/>
    <lineage>
        <taxon>Bacteria</taxon>
        <taxon>Pseudomonadati</taxon>
        <taxon>Pseudomonadota</taxon>
        <taxon>Gammaproteobacteria</taxon>
        <taxon>Lysobacterales</taxon>
        <taxon>Lysobacteraceae</taxon>
        <taxon>Lysobacter</taxon>
    </lineage>
</organism>
<sequence length="736" mass="78260">MKALIDLYQNMSLRKRLMLGFLVPVALLVVIGQSSVIALRHARRGLETVYLDRVVPLRGLKAIADGYAVDVIDVVNKCNGGLTDAADSRHRLTDARQRIHEQWSLFLATELTSEEVRLSKEAESRFTAANADVDKVVAYLGTVEGPCAGKLAQFDGALYRTVDPIGETIAKLIDLQLREAKREYDVAGQRYWTMLWWIVSLAALSALGAGITGWFIARGLIGQLGGEPSYAIRMVRRIAQGDLSQDIDVASQKPSLLGDMRSMQDQLRAFIDAQTAMSVQHKRGEVDTRMDAQRFPGTFGEMAASLNSLVDVHTQVSARVVDLMGQYAVGDLSRDMDALPGKLSAISDAMATAKANLVAVNRDIERLVNAAACGDFTARGDADDYQFAFRAMVEGLNRLMHAADSGLRDVGGVLEALAAGDLSRQLDGQYQGAFGSLAASVNATARQLGAIVTGIQAATGAIHAASSEIAAGNDDLSARTEQQAASLEETAASMEELTSTVRQNAENARQASRAAESASEVATKAGSAMTNVVSTMNDIHAASRTVVDIITVIDGIAFQTNILALNAAVEAARAGTQGRGFAVVATEVRELAKRSAAAAKQIKELIEASAEKVSTGARLVNETGSTMAQVVDAVRRVSDLVADISSASAEQSVGIEQVTQAITHMDQNTQQNAALIEEATSAARSLEEQANGLSKAVSTFKLARDDANDRGAQRGVTLLADHDAGTRKHRLVPVGV</sequence>
<feature type="domain" description="Methyl-accepting transducer" evidence="6">
    <location>
        <begin position="458"/>
        <end position="687"/>
    </location>
</feature>
<dbReference type="Pfam" id="PF00015">
    <property type="entry name" value="MCPsignal"/>
    <property type="match status" value="1"/>
</dbReference>
<dbReference type="PRINTS" id="PR00260">
    <property type="entry name" value="CHEMTRNSDUCR"/>
</dbReference>
<keyword evidence="2 4" id="KW-0807">Transducer</keyword>
<dbReference type="SMART" id="SM00283">
    <property type="entry name" value="MA"/>
    <property type="match status" value="1"/>
</dbReference>
<dbReference type="SUPFAM" id="SSF58104">
    <property type="entry name" value="Methyl-accepting chemotaxis protein (MCP) signaling domain"/>
    <property type="match status" value="1"/>
</dbReference>
<evidence type="ECO:0000259" key="6">
    <source>
        <dbReference type="PROSITE" id="PS50111"/>
    </source>
</evidence>
<dbReference type="PROSITE" id="PS50111">
    <property type="entry name" value="CHEMOTAXIS_TRANSDUC_2"/>
    <property type="match status" value="1"/>
</dbReference>
<evidence type="ECO:0000259" key="7">
    <source>
        <dbReference type="PROSITE" id="PS50885"/>
    </source>
</evidence>
<dbReference type="InterPro" id="IPR004089">
    <property type="entry name" value="MCPsignal_dom"/>
</dbReference>
<dbReference type="PROSITE" id="PS50885">
    <property type="entry name" value="HAMP"/>
    <property type="match status" value="1"/>
</dbReference>
<evidence type="ECO:0000256" key="5">
    <source>
        <dbReference type="SAM" id="Phobius"/>
    </source>
</evidence>
<evidence type="ECO:0000313" key="9">
    <source>
        <dbReference type="Proteomes" id="UP001429984"/>
    </source>
</evidence>
<dbReference type="InterPro" id="IPR003660">
    <property type="entry name" value="HAMP_dom"/>
</dbReference>
<dbReference type="Pfam" id="PF12729">
    <property type="entry name" value="4HB_MCP_1"/>
    <property type="match status" value="1"/>
</dbReference>
<evidence type="ECO:0000256" key="3">
    <source>
        <dbReference type="ARBA" id="ARBA00029447"/>
    </source>
</evidence>
<name>A0ABS0B9A9_9GAMM</name>
<evidence type="ECO:0000256" key="4">
    <source>
        <dbReference type="PROSITE-ProRule" id="PRU00284"/>
    </source>
</evidence>
<keyword evidence="5" id="KW-1133">Transmembrane helix</keyword>
<proteinExistence type="inferred from homology"/>
<dbReference type="SMART" id="SM00304">
    <property type="entry name" value="HAMP"/>
    <property type="match status" value="2"/>
</dbReference>
<comment type="caution">
    <text evidence="8">The sequence shown here is derived from an EMBL/GenBank/DDBJ whole genome shotgun (WGS) entry which is preliminary data.</text>
</comment>
<accession>A0ABS0B9A9</accession>
<keyword evidence="9" id="KW-1185">Reference proteome</keyword>
<comment type="similarity">
    <text evidence="3">Belongs to the methyl-accepting chemotaxis (MCP) protein family.</text>
</comment>
<keyword evidence="5" id="KW-0472">Membrane</keyword>
<dbReference type="Pfam" id="PF18947">
    <property type="entry name" value="HAMP_2"/>
    <property type="match status" value="1"/>
</dbReference>
<dbReference type="InterPro" id="IPR024478">
    <property type="entry name" value="HlyB_4HB_MCP"/>
</dbReference>
<evidence type="ECO:0000256" key="2">
    <source>
        <dbReference type="ARBA" id="ARBA00023224"/>
    </source>
</evidence>
<dbReference type="InterPro" id="IPR051310">
    <property type="entry name" value="MCP_chemotaxis"/>
</dbReference>